<evidence type="ECO:0000313" key="2">
    <source>
        <dbReference type="EMBL" id="GCE16594.1"/>
    </source>
</evidence>
<evidence type="ECO:0000313" key="3">
    <source>
        <dbReference type="Proteomes" id="UP000287188"/>
    </source>
</evidence>
<comment type="caution">
    <text evidence="2">The sequence shown here is derived from an EMBL/GenBank/DDBJ whole genome shotgun (WGS) entry which is preliminary data.</text>
</comment>
<evidence type="ECO:0000256" key="1">
    <source>
        <dbReference type="SAM" id="Phobius"/>
    </source>
</evidence>
<dbReference type="AlphaFoldDB" id="A0A402ABW5"/>
<feature type="transmembrane region" description="Helical" evidence="1">
    <location>
        <begin position="16"/>
        <end position="38"/>
    </location>
</feature>
<protein>
    <submittedName>
        <fullName evidence="2">Uncharacterized protein</fullName>
    </submittedName>
</protein>
<reference evidence="3" key="1">
    <citation type="submission" date="2018-12" db="EMBL/GenBank/DDBJ databases">
        <title>Tengunoibacter tsumagoiensis gen. nov., sp. nov., Dictyobacter kobayashii sp. nov., D. alpinus sp. nov., and D. joshuensis sp. nov. and description of Dictyobacteraceae fam. nov. within the order Ktedonobacterales isolated from Tengu-no-mugimeshi.</title>
        <authorList>
            <person name="Wang C.M."/>
            <person name="Zheng Y."/>
            <person name="Sakai Y."/>
            <person name="Toyoda A."/>
            <person name="Minakuchi Y."/>
            <person name="Abe K."/>
            <person name="Yokota A."/>
            <person name="Yabe S."/>
        </authorList>
    </citation>
    <scope>NUCLEOTIDE SEQUENCE [LARGE SCALE GENOMIC DNA]</scope>
    <source>
        <strain evidence="3">Uno11</strain>
    </source>
</reference>
<gene>
    <name evidence="2" type="ORF">KDK_03940</name>
</gene>
<proteinExistence type="predicted"/>
<keyword evidence="1" id="KW-0812">Transmembrane</keyword>
<dbReference type="OrthoDB" id="158047at2"/>
<dbReference type="RefSeq" id="WP_126548461.1">
    <property type="nucleotide sequence ID" value="NZ_BIFS01000001.1"/>
</dbReference>
<organism evidence="2 3">
    <name type="scientific">Dictyobacter kobayashii</name>
    <dbReference type="NCBI Taxonomy" id="2014872"/>
    <lineage>
        <taxon>Bacteria</taxon>
        <taxon>Bacillati</taxon>
        <taxon>Chloroflexota</taxon>
        <taxon>Ktedonobacteria</taxon>
        <taxon>Ktedonobacterales</taxon>
        <taxon>Dictyobacteraceae</taxon>
        <taxon>Dictyobacter</taxon>
    </lineage>
</organism>
<feature type="transmembrane region" description="Helical" evidence="1">
    <location>
        <begin position="124"/>
        <end position="143"/>
    </location>
</feature>
<keyword evidence="3" id="KW-1185">Reference proteome</keyword>
<keyword evidence="1" id="KW-0472">Membrane</keyword>
<dbReference type="InterPro" id="IPR054261">
    <property type="entry name" value="DUF6992"/>
</dbReference>
<keyword evidence="1" id="KW-1133">Transmembrane helix</keyword>
<feature type="transmembrane region" description="Helical" evidence="1">
    <location>
        <begin position="93"/>
        <end position="112"/>
    </location>
</feature>
<sequence length="151" mass="17353">MSSTSENFYQYQRRRLGILCSWGMGSVILGSILSWVGHPFWKQFGLQALIWGAIDGALAIFGIRSARRKELRLIQGELSVTDERKEVRSFYRILAINAGLDVLYVLSGMWVLARFSAQPERQGLGLGILIQGLWLFCYDGFLCREVKRRWF</sequence>
<dbReference type="EMBL" id="BIFS01000001">
    <property type="protein sequence ID" value="GCE16594.1"/>
    <property type="molecule type" value="Genomic_DNA"/>
</dbReference>
<accession>A0A402ABW5</accession>
<dbReference type="Pfam" id="PF22503">
    <property type="entry name" value="DUF6992"/>
    <property type="match status" value="1"/>
</dbReference>
<dbReference type="Proteomes" id="UP000287188">
    <property type="component" value="Unassembled WGS sequence"/>
</dbReference>
<name>A0A402ABW5_9CHLR</name>
<feature type="transmembrane region" description="Helical" evidence="1">
    <location>
        <begin position="44"/>
        <end position="63"/>
    </location>
</feature>